<dbReference type="AlphaFoldDB" id="A0A6A6EDP9"/>
<keyword evidence="3" id="KW-1185">Reference proteome</keyword>
<feature type="domain" description="Heterokaryon incompatibility" evidence="1">
    <location>
        <begin position="54"/>
        <end position="185"/>
    </location>
</feature>
<dbReference type="Pfam" id="PF23397">
    <property type="entry name" value="DUF7104"/>
    <property type="match status" value="1"/>
</dbReference>
<dbReference type="Gene3D" id="1.20.5.340">
    <property type="match status" value="1"/>
</dbReference>
<sequence length="458" mass="51203">MTCAIPQYCYSPLSKAPDSIRLLRLVPNENERADAQCELFVYSLQESDKATHPYEALSYVWGSLDKRQSIFIVDQSFAVTPNLHAALLRLRDRDITRIIWVDAVCINQADGKEKAHQIQSMAKIYGKASRVIVWLGETVDDSDGTLEAIRAAGKKSRNSSNKIIQQAITSLLQRQWFRRIWALQEMAAARHILTLCGPTEIDGYAFCSGLELLKGFRGTRSDLGAIFRPKKAWTRSGRVSLDICSLGELIDISDDFSAVDLLPDYRVPWKELLQGLVKFLLGKQVSVKTWNDKEVAEIRSRGSVLGQVSWTESDWDGRQNTSAKSVRKGDVVCLLKGAPKPTIIRPYEDHFAVIMIAFTPPENIRIKTFPRNFLLVWDWEKSPGRGLWGALGEGDEIQVTERVVVEIARRFDKEVVALLVDRKGDEIQITGVVKAAVGNKGSEILPVAEAVGYATGMP</sequence>
<protein>
    <submittedName>
        <fullName evidence="2">HET-domain-containing protein</fullName>
    </submittedName>
</protein>
<proteinExistence type="predicted"/>
<accession>A0A6A6EDP9</accession>
<dbReference type="OrthoDB" id="194358at2759"/>
<reference evidence="2" key="1">
    <citation type="journal article" date="2020" name="Stud. Mycol.">
        <title>101 Dothideomycetes genomes: a test case for predicting lifestyles and emergence of pathogens.</title>
        <authorList>
            <person name="Haridas S."/>
            <person name="Albert R."/>
            <person name="Binder M."/>
            <person name="Bloem J."/>
            <person name="Labutti K."/>
            <person name="Salamov A."/>
            <person name="Andreopoulos B."/>
            <person name="Baker S."/>
            <person name="Barry K."/>
            <person name="Bills G."/>
            <person name="Bluhm B."/>
            <person name="Cannon C."/>
            <person name="Castanera R."/>
            <person name="Culley D."/>
            <person name="Daum C."/>
            <person name="Ezra D."/>
            <person name="Gonzalez J."/>
            <person name="Henrissat B."/>
            <person name="Kuo A."/>
            <person name="Liang C."/>
            <person name="Lipzen A."/>
            <person name="Lutzoni F."/>
            <person name="Magnuson J."/>
            <person name="Mondo S."/>
            <person name="Nolan M."/>
            <person name="Ohm R."/>
            <person name="Pangilinan J."/>
            <person name="Park H.-J."/>
            <person name="Ramirez L."/>
            <person name="Alfaro M."/>
            <person name="Sun H."/>
            <person name="Tritt A."/>
            <person name="Yoshinaga Y."/>
            <person name="Zwiers L.-H."/>
            <person name="Turgeon B."/>
            <person name="Goodwin S."/>
            <person name="Spatafora J."/>
            <person name="Crous P."/>
            <person name="Grigoriev I."/>
        </authorList>
    </citation>
    <scope>NUCLEOTIDE SEQUENCE</scope>
    <source>
        <strain evidence="2">CBS 207.26</strain>
    </source>
</reference>
<evidence type="ECO:0000313" key="2">
    <source>
        <dbReference type="EMBL" id="KAF2188912.1"/>
    </source>
</evidence>
<dbReference type="InterPro" id="IPR055530">
    <property type="entry name" value="DUF7104"/>
</dbReference>
<evidence type="ECO:0000313" key="3">
    <source>
        <dbReference type="Proteomes" id="UP000800200"/>
    </source>
</evidence>
<dbReference type="PANTHER" id="PTHR24148:SF78">
    <property type="entry name" value="HETEROKARYON INCOMPATIBILITY DOMAIN-CONTAINING PROTEIN"/>
    <property type="match status" value="1"/>
</dbReference>
<dbReference type="InterPro" id="IPR052895">
    <property type="entry name" value="HetReg/Transcr_Mod"/>
</dbReference>
<dbReference type="InterPro" id="IPR010730">
    <property type="entry name" value="HET"/>
</dbReference>
<evidence type="ECO:0000259" key="1">
    <source>
        <dbReference type="Pfam" id="PF06985"/>
    </source>
</evidence>
<dbReference type="Proteomes" id="UP000800200">
    <property type="component" value="Unassembled WGS sequence"/>
</dbReference>
<dbReference type="EMBL" id="ML994622">
    <property type="protein sequence ID" value="KAF2188912.1"/>
    <property type="molecule type" value="Genomic_DNA"/>
</dbReference>
<dbReference type="PANTHER" id="PTHR24148">
    <property type="entry name" value="ANKYRIN REPEAT DOMAIN-CONTAINING PROTEIN 39 HOMOLOG-RELATED"/>
    <property type="match status" value="1"/>
</dbReference>
<name>A0A6A6EDP9_9PEZI</name>
<organism evidence="2 3">
    <name type="scientific">Zopfia rhizophila CBS 207.26</name>
    <dbReference type="NCBI Taxonomy" id="1314779"/>
    <lineage>
        <taxon>Eukaryota</taxon>
        <taxon>Fungi</taxon>
        <taxon>Dikarya</taxon>
        <taxon>Ascomycota</taxon>
        <taxon>Pezizomycotina</taxon>
        <taxon>Dothideomycetes</taxon>
        <taxon>Dothideomycetes incertae sedis</taxon>
        <taxon>Zopfiaceae</taxon>
        <taxon>Zopfia</taxon>
    </lineage>
</organism>
<dbReference type="Pfam" id="PF06985">
    <property type="entry name" value="HET"/>
    <property type="match status" value="1"/>
</dbReference>
<gene>
    <name evidence="2" type="ORF">K469DRAFT_737233</name>
</gene>